<accession>A0ABP8I277</accession>
<feature type="repeat" description="TPR" evidence="1">
    <location>
        <begin position="25"/>
        <end position="58"/>
    </location>
</feature>
<dbReference type="PROSITE" id="PS50005">
    <property type="entry name" value="TPR"/>
    <property type="match status" value="5"/>
</dbReference>
<comment type="caution">
    <text evidence="3">The sequence shown here is derived from an EMBL/GenBank/DDBJ whole genome shotgun (WGS) entry which is preliminary data.</text>
</comment>
<dbReference type="InterPro" id="IPR011990">
    <property type="entry name" value="TPR-like_helical_dom_sf"/>
</dbReference>
<dbReference type="EMBL" id="BAABGJ010000060">
    <property type="protein sequence ID" value="GAA4349802.1"/>
    <property type="molecule type" value="Genomic_DNA"/>
</dbReference>
<dbReference type="Gene3D" id="1.25.40.10">
    <property type="entry name" value="Tetratricopeptide repeat domain"/>
    <property type="match status" value="2"/>
</dbReference>
<feature type="repeat" description="TPR" evidence="1">
    <location>
        <begin position="93"/>
        <end position="126"/>
    </location>
</feature>
<evidence type="ECO:0000313" key="3">
    <source>
        <dbReference type="EMBL" id="GAA4349802.1"/>
    </source>
</evidence>
<proteinExistence type="predicted"/>
<dbReference type="Pfam" id="PF13489">
    <property type="entry name" value="Methyltransf_23"/>
    <property type="match status" value="1"/>
</dbReference>
<keyword evidence="4" id="KW-1185">Reference proteome</keyword>
<dbReference type="InterPro" id="IPR019734">
    <property type="entry name" value="TPR_rpt"/>
</dbReference>
<keyword evidence="1" id="KW-0802">TPR repeat</keyword>
<dbReference type="Proteomes" id="UP001500975">
    <property type="component" value="Unassembled WGS sequence"/>
</dbReference>
<dbReference type="InterPro" id="IPR029063">
    <property type="entry name" value="SAM-dependent_MTases_sf"/>
</dbReference>
<feature type="repeat" description="TPR" evidence="1">
    <location>
        <begin position="127"/>
        <end position="160"/>
    </location>
</feature>
<dbReference type="PANTHER" id="PTHR44809:SF1">
    <property type="entry name" value="PROTEIN O-MANNOSYL-TRANSFERASE TMTC1"/>
    <property type="match status" value="1"/>
</dbReference>
<dbReference type="Pfam" id="PF13424">
    <property type="entry name" value="TPR_12"/>
    <property type="match status" value="1"/>
</dbReference>
<dbReference type="CDD" id="cd02440">
    <property type="entry name" value="AdoMet_MTases"/>
    <property type="match status" value="1"/>
</dbReference>
<organism evidence="3 4">
    <name type="scientific">Variovorax defluvii</name>
    <dbReference type="NCBI Taxonomy" id="913761"/>
    <lineage>
        <taxon>Bacteria</taxon>
        <taxon>Pseudomonadati</taxon>
        <taxon>Pseudomonadota</taxon>
        <taxon>Betaproteobacteria</taxon>
        <taxon>Burkholderiales</taxon>
        <taxon>Comamonadaceae</taxon>
        <taxon>Variovorax</taxon>
    </lineage>
</organism>
<protein>
    <submittedName>
        <fullName evidence="3">Tetratricopeptide repeat protein</fullName>
    </submittedName>
</protein>
<dbReference type="PROSITE" id="PS50293">
    <property type="entry name" value="TPR_REGION"/>
    <property type="match status" value="1"/>
</dbReference>
<dbReference type="Pfam" id="PF13432">
    <property type="entry name" value="TPR_16"/>
    <property type="match status" value="1"/>
</dbReference>
<name>A0ABP8I277_9BURK</name>
<dbReference type="SUPFAM" id="SSF53335">
    <property type="entry name" value="S-adenosyl-L-methionine-dependent methyltransferases"/>
    <property type="match status" value="1"/>
</dbReference>
<dbReference type="InterPro" id="IPR052943">
    <property type="entry name" value="TMTC_O-mannosyl-trnsfr"/>
</dbReference>
<dbReference type="SMART" id="SM00028">
    <property type="entry name" value="TPR"/>
    <property type="match status" value="5"/>
</dbReference>
<dbReference type="Pfam" id="PF14559">
    <property type="entry name" value="TPR_19"/>
    <property type="match status" value="1"/>
</dbReference>
<feature type="repeat" description="TPR" evidence="1">
    <location>
        <begin position="59"/>
        <end position="92"/>
    </location>
</feature>
<evidence type="ECO:0000256" key="2">
    <source>
        <dbReference type="SAM" id="MobiDB-lite"/>
    </source>
</evidence>
<evidence type="ECO:0000256" key="1">
    <source>
        <dbReference type="PROSITE-ProRule" id="PRU00339"/>
    </source>
</evidence>
<feature type="region of interest" description="Disordered" evidence="2">
    <location>
        <begin position="424"/>
        <end position="444"/>
    </location>
</feature>
<reference evidence="4" key="1">
    <citation type="journal article" date="2019" name="Int. J. Syst. Evol. Microbiol.">
        <title>The Global Catalogue of Microorganisms (GCM) 10K type strain sequencing project: providing services to taxonomists for standard genome sequencing and annotation.</title>
        <authorList>
            <consortium name="The Broad Institute Genomics Platform"/>
            <consortium name="The Broad Institute Genome Sequencing Center for Infectious Disease"/>
            <person name="Wu L."/>
            <person name="Ma J."/>
        </authorList>
    </citation>
    <scope>NUCLEOTIDE SEQUENCE [LARGE SCALE GENOMIC DNA]</scope>
    <source>
        <strain evidence="4">JCM 17804</strain>
    </source>
</reference>
<dbReference type="Gene3D" id="3.40.50.150">
    <property type="entry name" value="Vaccinia Virus protein VP39"/>
    <property type="match status" value="1"/>
</dbReference>
<gene>
    <name evidence="3" type="ORF">GCM10023165_36850</name>
</gene>
<dbReference type="PANTHER" id="PTHR44809">
    <property type="match status" value="1"/>
</dbReference>
<evidence type="ECO:0000313" key="4">
    <source>
        <dbReference type="Proteomes" id="UP001500975"/>
    </source>
</evidence>
<sequence>MHRDGRPAEAEPIYRVVLQARPEHVGALGALGVARHQQGDSEDALQWLRRALAVAPGEPGTWNNLGNVLLEAGRADEAAEAYEEAVRLAPGLGDVHNNLGVLRRAQDRPVEAEAAYRRALAIDPRSAEALTNLGRLLHAVGRTEEAIVALCEALLLRPDLIKARHALGMTYCMAGRLEEAAQVYRDWLAEEPDNPQARHHLAACSGEGVPERAADAYVEKVFDGFAESFESKLAHLQYRAPQLIEQALADRLGPPQRVLDVLDAGCGTGLCGPLLAPRARRLEGVDLSQGMLDKAAHRQVYDALAKAELTDFLRDTGPDRYDLIVSADTLCYFGALQDVLDAAARALRPQGWLFFTLEALAGDGPAGFQLQPHGRYSHREAYVRVALASAGLNGVAMERAHLRMESGKPVEGWVVSCTKEAEEVQGAPGRGAEPVQYPGHSLAS</sequence>
<dbReference type="SUPFAM" id="SSF48452">
    <property type="entry name" value="TPR-like"/>
    <property type="match status" value="1"/>
</dbReference>
<feature type="repeat" description="TPR" evidence="1">
    <location>
        <begin position="161"/>
        <end position="194"/>
    </location>
</feature>